<reference evidence="2" key="1">
    <citation type="submission" date="2016-10" db="EMBL/GenBank/DDBJ databases">
        <authorList>
            <person name="Varghese N."/>
            <person name="Submissions S."/>
        </authorList>
    </citation>
    <scope>NUCLEOTIDE SEQUENCE [LARGE SCALE GENOMIC DNA]</scope>
    <source>
        <strain evidence="2">CGMCC 4.3516</strain>
    </source>
</reference>
<dbReference type="EMBL" id="FNAD01000008">
    <property type="protein sequence ID" value="SDD87192.1"/>
    <property type="molecule type" value="Genomic_DNA"/>
</dbReference>
<gene>
    <name evidence="1" type="ORF">SAMN05216270_108219</name>
</gene>
<evidence type="ECO:0000313" key="2">
    <source>
        <dbReference type="Proteomes" id="UP000198949"/>
    </source>
</evidence>
<dbReference type="STRING" id="58114.SAMN05216270_108219"/>
<protein>
    <submittedName>
        <fullName evidence="1">Uncharacterized protein</fullName>
    </submittedName>
</protein>
<accession>A0A1G6YA56</accession>
<proteinExistence type="predicted"/>
<organism evidence="1 2">
    <name type="scientific">Glycomyces harbinensis</name>
    <dbReference type="NCBI Taxonomy" id="58114"/>
    <lineage>
        <taxon>Bacteria</taxon>
        <taxon>Bacillati</taxon>
        <taxon>Actinomycetota</taxon>
        <taxon>Actinomycetes</taxon>
        <taxon>Glycomycetales</taxon>
        <taxon>Glycomycetaceae</taxon>
        <taxon>Glycomyces</taxon>
    </lineage>
</organism>
<dbReference type="AlphaFoldDB" id="A0A1G6YA56"/>
<sequence>MKDFERTVDLRGVRGAAVTSVHVKRTGYHLFWCKAMPLGQDKPVDLGPVQFGLDRTLNARFLARIGAPEAGRQFLTILATLLESEGIA</sequence>
<name>A0A1G6YA56_9ACTN</name>
<keyword evidence="2" id="KW-1185">Reference proteome</keyword>
<dbReference type="RefSeq" id="WP_143014926.1">
    <property type="nucleotide sequence ID" value="NZ_FNAD01000008.1"/>
</dbReference>
<dbReference type="Proteomes" id="UP000198949">
    <property type="component" value="Unassembled WGS sequence"/>
</dbReference>
<evidence type="ECO:0000313" key="1">
    <source>
        <dbReference type="EMBL" id="SDD87192.1"/>
    </source>
</evidence>